<dbReference type="PANTHER" id="PTHR45965:SF3">
    <property type="entry name" value="INACTIVE RHOMBOID PROTEIN 1"/>
    <property type="match status" value="1"/>
</dbReference>
<feature type="transmembrane region" description="Helical" evidence="8">
    <location>
        <begin position="680"/>
        <end position="699"/>
    </location>
</feature>
<feature type="domain" description="Peptidase S54 rhomboid" evidence="9">
    <location>
        <begin position="558"/>
        <end position="694"/>
    </location>
</feature>
<evidence type="ECO:0000256" key="7">
    <source>
        <dbReference type="SAM" id="MobiDB-lite"/>
    </source>
</evidence>
<evidence type="ECO:0000313" key="10">
    <source>
        <dbReference type="EMBL" id="KAJ8318243.1"/>
    </source>
</evidence>
<evidence type="ECO:0000256" key="8">
    <source>
        <dbReference type="SAM" id="Phobius"/>
    </source>
</evidence>
<feature type="transmembrane region" description="Helical" evidence="8">
    <location>
        <begin position="624"/>
        <end position="642"/>
    </location>
</feature>
<comment type="caution">
    <text evidence="10">The sequence shown here is derived from an EMBL/GenBank/DDBJ whole genome shotgun (WGS) entry which is preliminary data.</text>
</comment>
<feature type="region of interest" description="Disordered" evidence="7">
    <location>
        <begin position="90"/>
        <end position="121"/>
    </location>
</feature>
<dbReference type="InterPro" id="IPR022764">
    <property type="entry name" value="Peptidase_S54_rhomboid_dom"/>
</dbReference>
<keyword evidence="3 8" id="KW-0812">Transmembrane</keyword>
<keyword evidence="5 8" id="KW-1133">Transmembrane helix</keyword>
<dbReference type="Pfam" id="PF01694">
    <property type="entry name" value="Rhomboid"/>
    <property type="match status" value="1"/>
</dbReference>
<feature type="region of interest" description="Disordered" evidence="7">
    <location>
        <begin position="213"/>
        <end position="233"/>
    </location>
</feature>
<dbReference type="Proteomes" id="UP001217089">
    <property type="component" value="Unassembled WGS sequence"/>
</dbReference>
<feature type="transmembrane region" description="Helical" evidence="8">
    <location>
        <begin position="711"/>
        <end position="735"/>
    </location>
</feature>
<reference evidence="10 11" key="1">
    <citation type="submission" date="2022-12" db="EMBL/GenBank/DDBJ databases">
        <title>Chromosome-level genome of Tegillarca granosa.</title>
        <authorList>
            <person name="Kim J."/>
        </authorList>
    </citation>
    <scope>NUCLEOTIDE SEQUENCE [LARGE SCALE GENOMIC DNA]</scope>
    <source>
        <strain evidence="10">Teg-2019</strain>
        <tissue evidence="10">Adductor muscle</tissue>
    </source>
</reference>
<evidence type="ECO:0000256" key="6">
    <source>
        <dbReference type="ARBA" id="ARBA00023136"/>
    </source>
</evidence>
<feature type="compositionally biased region" description="Low complexity" evidence="7">
    <location>
        <begin position="102"/>
        <end position="112"/>
    </location>
</feature>
<evidence type="ECO:0000313" key="11">
    <source>
        <dbReference type="Proteomes" id="UP001217089"/>
    </source>
</evidence>
<feature type="region of interest" description="Disordered" evidence="7">
    <location>
        <begin position="1"/>
        <end position="30"/>
    </location>
</feature>
<gene>
    <name evidence="10" type="ORF">KUTeg_003334</name>
</gene>
<dbReference type="InterPro" id="IPR051512">
    <property type="entry name" value="Inactive_Rhomboid"/>
</dbReference>
<dbReference type="InterPro" id="IPR035952">
    <property type="entry name" value="Rhomboid-like_sf"/>
</dbReference>
<comment type="similarity">
    <text evidence="2">Belongs to the peptidase S54 family.</text>
</comment>
<evidence type="ECO:0000256" key="5">
    <source>
        <dbReference type="ARBA" id="ARBA00022989"/>
    </source>
</evidence>
<keyword evidence="6 8" id="KW-0472">Membrane</keyword>
<feature type="transmembrane region" description="Helical" evidence="8">
    <location>
        <begin position="297"/>
        <end position="320"/>
    </location>
</feature>
<evidence type="ECO:0000259" key="9">
    <source>
        <dbReference type="Pfam" id="PF01694"/>
    </source>
</evidence>
<dbReference type="SUPFAM" id="SSF144091">
    <property type="entry name" value="Rhomboid-like"/>
    <property type="match status" value="1"/>
</dbReference>
<sequence>MGIYDRQSSRATTASAPAGKTQGDGKAKRAGRFVKKSVADFFGLGEEDVKHSERWNNRRLRYYKGKVKDDYMPKGDDDYDASPIKYIHDPLKMPGRSEMSSRRTTPLSSTSTYGRSFSRPGAKRMRKDSVLKMTWKGLSTIACTSSRKKLRGKPSLHSRSYAPASLAADHDDLSVSFPYPSHDDAFSLVDDVFYDEPSAPPDKMERIGEEPEYELPGRGWRRPPPKALPSTPYDEIDMPEFGMRRIADPVMNSIIENEKRQIGMGFVGRLFNRSFRSDRMNSYVKTQIDNIDDHRPYFTYWVTFVQVLIFIVSVVVYGLAPIGVGETKYTKTVMMPNLAFEAKQHTVKDNLWIGPTQADLIHLGAKYSPCMRKDENIQNAIDLDRAEEKTSGCCIRDDGSGCRQTVQSKCSVCIHANFLSSTNKGTGGYESGAVCGQDPNYCKDPLSVAPFEWDKTDLTKWPTQTNHLPIQLYQHKIDTCQCEISGRPCCFGIQGECMITTREHCNFIKGYYHDDKFLCSQVKCLPQICGMIEFSDPTVECLGQICGMIEFSDPTVPDQFYRLWTSMFLHGGLFHLVITIGFQFLIMRDIEKLTGCIRLAIIYLGSGVAGNLASSIFLPYHVEVGPAGAQFGILACLFVEVLQSFQMLKRPFVSLLKVGGFILFLFILGFLPWIDNWAHLSGFLFGFLLAFSLLPYVSFGKFDRRRKLIGIILSLGGAIILFILLVILFYVVPLYDCPGCQYFNCIPFTDDFCKNMEVSIDRKSTYSTYL</sequence>
<feature type="transmembrane region" description="Helical" evidence="8">
    <location>
        <begin position="654"/>
        <end position="674"/>
    </location>
</feature>
<proteinExistence type="inferred from homology"/>
<protein>
    <recommendedName>
        <fullName evidence="9">Peptidase S54 rhomboid domain-containing protein</fullName>
    </recommendedName>
</protein>
<name>A0ABQ9FLW1_TEGGR</name>
<dbReference type="Gene3D" id="1.20.1540.10">
    <property type="entry name" value="Rhomboid-like"/>
    <property type="match status" value="1"/>
</dbReference>
<feature type="transmembrane region" description="Helical" evidence="8">
    <location>
        <begin position="567"/>
        <end position="587"/>
    </location>
</feature>
<feature type="transmembrane region" description="Helical" evidence="8">
    <location>
        <begin position="599"/>
        <end position="618"/>
    </location>
</feature>
<evidence type="ECO:0000256" key="3">
    <source>
        <dbReference type="ARBA" id="ARBA00022692"/>
    </source>
</evidence>
<organism evidence="10 11">
    <name type="scientific">Tegillarca granosa</name>
    <name type="common">Malaysian cockle</name>
    <name type="synonym">Anadara granosa</name>
    <dbReference type="NCBI Taxonomy" id="220873"/>
    <lineage>
        <taxon>Eukaryota</taxon>
        <taxon>Metazoa</taxon>
        <taxon>Spiralia</taxon>
        <taxon>Lophotrochozoa</taxon>
        <taxon>Mollusca</taxon>
        <taxon>Bivalvia</taxon>
        <taxon>Autobranchia</taxon>
        <taxon>Pteriomorphia</taxon>
        <taxon>Arcoida</taxon>
        <taxon>Arcoidea</taxon>
        <taxon>Arcidae</taxon>
        <taxon>Tegillarca</taxon>
    </lineage>
</organism>
<keyword evidence="11" id="KW-1185">Reference proteome</keyword>
<evidence type="ECO:0000256" key="1">
    <source>
        <dbReference type="ARBA" id="ARBA00004477"/>
    </source>
</evidence>
<evidence type="ECO:0000256" key="4">
    <source>
        <dbReference type="ARBA" id="ARBA00022824"/>
    </source>
</evidence>
<dbReference type="EMBL" id="JARBDR010000214">
    <property type="protein sequence ID" value="KAJ8318243.1"/>
    <property type="molecule type" value="Genomic_DNA"/>
</dbReference>
<evidence type="ECO:0000256" key="2">
    <source>
        <dbReference type="ARBA" id="ARBA00009045"/>
    </source>
</evidence>
<accession>A0ABQ9FLW1</accession>
<comment type="subcellular location">
    <subcellularLocation>
        <location evidence="1">Endoplasmic reticulum membrane</location>
        <topology evidence="1">Multi-pass membrane protein</topology>
    </subcellularLocation>
</comment>
<dbReference type="PANTHER" id="PTHR45965">
    <property type="entry name" value="INACTIVE RHOMBOID PROTEIN"/>
    <property type="match status" value="1"/>
</dbReference>
<keyword evidence="4" id="KW-0256">Endoplasmic reticulum</keyword>